<evidence type="ECO:0000313" key="1">
    <source>
        <dbReference type="EMBL" id="GFO32933.1"/>
    </source>
</evidence>
<sequence length="150" mass="17542">MCHHMYLPWLRATLQELRTCSAVCLSRLRAHVRSFFISHCTKFAFEDRRSYIALIRKLILSVASATSHSIQLWDKYKQDTPHFPGKPHLSIACRPAEAYSKASDPRLVSFRDELYRLPRLLTDPWYILTGYLEADIFILSFWIGFETSSE</sequence>
<keyword evidence="2" id="KW-1185">Reference proteome</keyword>
<accession>A0AAV4CLE0</accession>
<name>A0AAV4CLE0_9GAST</name>
<dbReference type="Proteomes" id="UP000735302">
    <property type="component" value="Unassembled WGS sequence"/>
</dbReference>
<dbReference type="EMBL" id="BLXT01006697">
    <property type="protein sequence ID" value="GFO32933.1"/>
    <property type="molecule type" value="Genomic_DNA"/>
</dbReference>
<organism evidence="1 2">
    <name type="scientific">Plakobranchus ocellatus</name>
    <dbReference type="NCBI Taxonomy" id="259542"/>
    <lineage>
        <taxon>Eukaryota</taxon>
        <taxon>Metazoa</taxon>
        <taxon>Spiralia</taxon>
        <taxon>Lophotrochozoa</taxon>
        <taxon>Mollusca</taxon>
        <taxon>Gastropoda</taxon>
        <taxon>Heterobranchia</taxon>
        <taxon>Euthyneura</taxon>
        <taxon>Panpulmonata</taxon>
        <taxon>Sacoglossa</taxon>
        <taxon>Placobranchoidea</taxon>
        <taxon>Plakobranchidae</taxon>
        <taxon>Plakobranchus</taxon>
    </lineage>
</organism>
<comment type="caution">
    <text evidence="1">The sequence shown here is derived from an EMBL/GenBank/DDBJ whole genome shotgun (WGS) entry which is preliminary data.</text>
</comment>
<gene>
    <name evidence="1" type="ORF">PoB_005943800</name>
</gene>
<protein>
    <submittedName>
        <fullName evidence="1">Uncharacterized protein</fullName>
    </submittedName>
</protein>
<evidence type="ECO:0000313" key="2">
    <source>
        <dbReference type="Proteomes" id="UP000735302"/>
    </source>
</evidence>
<dbReference type="AlphaFoldDB" id="A0AAV4CLE0"/>
<reference evidence="1 2" key="1">
    <citation type="journal article" date="2021" name="Elife">
        <title>Chloroplast acquisition without the gene transfer in kleptoplastic sea slugs, Plakobranchus ocellatus.</title>
        <authorList>
            <person name="Maeda T."/>
            <person name="Takahashi S."/>
            <person name="Yoshida T."/>
            <person name="Shimamura S."/>
            <person name="Takaki Y."/>
            <person name="Nagai Y."/>
            <person name="Toyoda A."/>
            <person name="Suzuki Y."/>
            <person name="Arimoto A."/>
            <person name="Ishii H."/>
            <person name="Satoh N."/>
            <person name="Nishiyama T."/>
            <person name="Hasebe M."/>
            <person name="Maruyama T."/>
            <person name="Minagawa J."/>
            <person name="Obokata J."/>
            <person name="Shigenobu S."/>
        </authorList>
    </citation>
    <scope>NUCLEOTIDE SEQUENCE [LARGE SCALE GENOMIC DNA]</scope>
</reference>
<proteinExistence type="predicted"/>